<dbReference type="InterPro" id="IPR050447">
    <property type="entry name" value="Erg6_SMT_methyltransf"/>
</dbReference>
<dbReference type="PANTHER" id="PTHR44068">
    <property type="entry name" value="ZGC:194242"/>
    <property type="match status" value="1"/>
</dbReference>
<dbReference type="SUPFAM" id="SSF53335">
    <property type="entry name" value="S-adenosyl-L-methionine-dependent methyltransferases"/>
    <property type="match status" value="1"/>
</dbReference>
<dbReference type="Gene3D" id="3.40.50.150">
    <property type="entry name" value="Vaccinia Virus protein VP39"/>
    <property type="match status" value="1"/>
</dbReference>
<dbReference type="PANTHER" id="PTHR44068:SF11">
    <property type="entry name" value="GERANYL DIPHOSPHATE 2-C-METHYLTRANSFERASE"/>
    <property type="match status" value="1"/>
</dbReference>
<keyword evidence="3" id="KW-0808">Transferase</keyword>
<dbReference type="EMBL" id="JAXCEI010000002">
    <property type="protein sequence ID" value="MFA1538348.1"/>
    <property type="molecule type" value="Genomic_DNA"/>
</dbReference>
<dbReference type="CDD" id="cd02440">
    <property type="entry name" value="AdoMet_MTases"/>
    <property type="match status" value="1"/>
</dbReference>
<dbReference type="InterPro" id="IPR029063">
    <property type="entry name" value="SAM-dependent_MTases_sf"/>
</dbReference>
<gene>
    <name evidence="3" type="ORF">SM611_05345</name>
</gene>
<dbReference type="Proteomes" id="UP001569963">
    <property type="component" value="Unassembled WGS sequence"/>
</dbReference>
<comment type="caution">
    <text evidence="3">The sequence shown here is derived from an EMBL/GenBank/DDBJ whole genome shotgun (WGS) entry which is preliminary data.</text>
</comment>
<evidence type="ECO:0000259" key="2">
    <source>
        <dbReference type="Pfam" id="PF13847"/>
    </source>
</evidence>
<evidence type="ECO:0000313" key="4">
    <source>
        <dbReference type="Proteomes" id="UP001569963"/>
    </source>
</evidence>
<evidence type="ECO:0000313" key="3">
    <source>
        <dbReference type="EMBL" id="MFA1538348.1"/>
    </source>
</evidence>
<accession>A0ABV4Q5M5</accession>
<organism evidence="3 4">
    <name type="scientific">Actinomadura monticuli</name>
    <dbReference type="NCBI Taxonomy" id="3097367"/>
    <lineage>
        <taxon>Bacteria</taxon>
        <taxon>Bacillati</taxon>
        <taxon>Actinomycetota</taxon>
        <taxon>Actinomycetes</taxon>
        <taxon>Streptosporangiales</taxon>
        <taxon>Thermomonosporaceae</taxon>
        <taxon>Actinomadura</taxon>
    </lineage>
</organism>
<feature type="domain" description="Methyltransferase" evidence="2">
    <location>
        <begin position="59"/>
        <end position="167"/>
    </location>
</feature>
<dbReference type="Pfam" id="PF13847">
    <property type="entry name" value="Methyltransf_31"/>
    <property type="match status" value="1"/>
</dbReference>
<dbReference type="GO" id="GO:0008168">
    <property type="term" value="F:methyltransferase activity"/>
    <property type="evidence" value="ECO:0007669"/>
    <property type="project" value="UniProtKB-KW"/>
</dbReference>
<protein>
    <submittedName>
        <fullName evidence="3">Methyltransferase domain-containing protein</fullName>
    </submittedName>
</protein>
<feature type="compositionally biased region" description="Basic and acidic residues" evidence="1">
    <location>
        <begin position="1"/>
        <end position="11"/>
    </location>
</feature>
<evidence type="ECO:0000256" key="1">
    <source>
        <dbReference type="SAM" id="MobiDB-lite"/>
    </source>
</evidence>
<reference evidence="3 4" key="1">
    <citation type="submission" date="2023-11" db="EMBL/GenBank/DDBJ databases">
        <title>Actinomadura monticuli sp. nov., isolated from volcanic ash.</title>
        <authorList>
            <person name="Lee S.D."/>
            <person name="Yang H."/>
            <person name="Kim I.S."/>
        </authorList>
    </citation>
    <scope>NUCLEOTIDE SEQUENCE [LARGE SCALE GENOMIC DNA]</scope>
    <source>
        <strain evidence="3 4">DLS-62</strain>
    </source>
</reference>
<proteinExistence type="predicted"/>
<dbReference type="InterPro" id="IPR025714">
    <property type="entry name" value="Methyltranfer_dom"/>
</dbReference>
<dbReference type="RefSeq" id="WP_371947690.1">
    <property type="nucleotide sequence ID" value="NZ_JAXCEI010000002.1"/>
</dbReference>
<name>A0ABV4Q5M5_9ACTN</name>
<feature type="region of interest" description="Disordered" evidence="1">
    <location>
        <begin position="1"/>
        <end position="26"/>
    </location>
</feature>
<keyword evidence="4" id="KW-1185">Reference proteome</keyword>
<sequence length="282" mass="29712">MTSETTDRGRAADGGSGWKGEPGDTSTLLGRPAVGYLDAAADTLGTVKREILRRLGAEPGRRLLDVGCGNGTDVLEIAGRVGPSGEAVGVDVNERAIEEAQARSTGTGVPASFLTASAYALPFPDGHFDGVRSERMVQHLADPAGAIAELVRVTKPGGRVLVADPDHGMWAPDLDDRDATRTVLTWWFDNIRNPWIGRRLSGLLRAAGLLEVQVKPMPVVLDGIAAADGLTGFSDAVRRAGEVGVLPPDRVRALTDNIAEREADGGFLMYGVIILAEGRKEG</sequence>
<dbReference type="GO" id="GO:0032259">
    <property type="term" value="P:methylation"/>
    <property type="evidence" value="ECO:0007669"/>
    <property type="project" value="UniProtKB-KW"/>
</dbReference>
<keyword evidence="3" id="KW-0489">Methyltransferase</keyword>